<reference evidence="3 4" key="1">
    <citation type="submission" date="2016-10" db="EMBL/GenBank/DDBJ databases">
        <authorList>
            <person name="de Groot N.N."/>
        </authorList>
    </citation>
    <scope>NUCLEOTIDE SEQUENCE [LARGE SCALE GENOMIC DNA]</scope>
    <source>
        <strain evidence="3 4">DSM 19182</strain>
    </source>
</reference>
<accession>A0A1H7S0J8</accession>
<gene>
    <name evidence="2" type="ORF">APU01nite_03940</name>
    <name evidence="3" type="ORF">SAMN04488100_10666</name>
</gene>
<keyword evidence="3" id="KW-0418">Kinase</keyword>
<keyword evidence="3" id="KW-0808">Transferase</keyword>
<dbReference type="EMBL" id="FOBL01000006">
    <property type="protein sequence ID" value="SEL66023.1"/>
    <property type="molecule type" value="Genomic_DNA"/>
</dbReference>
<proteinExistence type="inferred from homology"/>
<reference evidence="2 5" key="2">
    <citation type="submission" date="2019-07" db="EMBL/GenBank/DDBJ databases">
        <title>Whole genome shotgun sequence of Alkalibacterium putridalgicola NBRC 103243.</title>
        <authorList>
            <person name="Hosoyama A."/>
            <person name="Uohara A."/>
            <person name="Ohji S."/>
            <person name="Ichikawa N."/>
        </authorList>
    </citation>
    <scope>NUCLEOTIDE SEQUENCE [LARGE SCALE GENOMIC DNA]</scope>
    <source>
        <strain evidence="2 5">NBRC 103243</strain>
    </source>
</reference>
<sequence>MAILAFDIGGSSVKYGVWSEEQLVAKDKFKTPGTWEEMKGKLAAVKGNAEQRYSLEGVAFSAPGAVNQEAKQIEGISAVKYLHFFPIYDELEGLFDLPVTFENDANSAALAEVWKGSARENDTVLFVIIGTGIGGAVIVNKQVHHGPHLFGGEFGYMLLDGDKTFSDLGTAVRMARRYADRKGIAQDEIDGKQVFELATHGDPLAKEEVDKFYFYLTKGLYNLAYAFDPEKIIIGGGVSSMDGLIERLNKEFDDLLKRINYKTFRPELEVCTFRNDANLIGAVYNFMQKNTDSLTTD</sequence>
<organism evidence="3 4">
    <name type="scientific">Alkalibacterium putridalgicola</name>
    <dbReference type="NCBI Taxonomy" id="426703"/>
    <lineage>
        <taxon>Bacteria</taxon>
        <taxon>Bacillati</taxon>
        <taxon>Bacillota</taxon>
        <taxon>Bacilli</taxon>
        <taxon>Lactobacillales</taxon>
        <taxon>Carnobacteriaceae</taxon>
        <taxon>Alkalibacterium</taxon>
    </lineage>
</organism>
<dbReference type="GO" id="GO:0016301">
    <property type="term" value="F:kinase activity"/>
    <property type="evidence" value="ECO:0007669"/>
    <property type="project" value="UniProtKB-KW"/>
</dbReference>
<keyword evidence="5" id="KW-1185">Reference proteome</keyword>
<dbReference type="InterPro" id="IPR043129">
    <property type="entry name" value="ATPase_NBD"/>
</dbReference>
<dbReference type="EMBL" id="BJUX01000002">
    <property type="protein sequence ID" value="GEK88355.1"/>
    <property type="molecule type" value="Genomic_DNA"/>
</dbReference>
<comment type="similarity">
    <text evidence="1">Belongs to the ROK (NagC/XylR) family.</text>
</comment>
<dbReference type="InterPro" id="IPR000600">
    <property type="entry name" value="ROK"/>
</dbReference>
<dbReference type="OrthoDB" id="9795247at2"/>
<evidence type="ECO:0000313" key="2">
    <source>
        <dbReference type="EMBL" id="GEK88355.1"/>
    </source>
</evidence>
<dbReference type="RefSeq" id="WP_091487192.1">
    <property type="nucleotide sequence ID" value="NZ_BJUX01000002.1"/>
</dbReference>
<evidence type="ECO:0000313" key="4">
    <source>
        <dbReference type="Proteomes" id="UP000198548"/>
    </source>
</evidence>
<dbReference type="AlphaFoldDB" id="A0A1H7S0J8"/>
<dbReference type="STRING" id="426703.SAMN04488100_10666"/>
<evidence type="ECO:0000256" key="1">
    <source>
        <dbReference type="ARBA" id="ARBA00006479"/>
    </source>
</evidence>
<protein>
    <submittedName>
        <fullName evidence="2">N-acetylmannosamine kinase</fullName>
    </submittedName>
    <submittedName>
        <fullName evidence="3">Sugar kinase of the NBD/HSP70 family, may contain an N-terminal HTH domain</fullName>
    </submittedName>
</protein>
<evidence type="ECO:0000313" key="3">
    <source>
        <dbReference type="EMBL" id="SEL66023.1"/>
    </source>
</evidence>
<dbReference type="PANTHER" id="PTHR18964:SF170">
    <property type="entry name" value="SUGAR KINASE"/>
    <property type="match status" value="1"/>
</dbReference>
<dbReference type="Proteomes" id="UP000321425">
    <property type="component" value="Unassembled WGS sequence"/>
</dbReference>
<dbReference type="Gene3D" id="3.30.420.40">
    <property type="match status" value="2"/>
</dbReference>
<name>A0A1H7S0J8_9LACT</name>
<dbReference type="Pfam" id="PF00480">
    <property type="entry name" value="ROK"/>
    <property type="match status" value="1"/>
</dbReference>
<dbReference type="CDD" id="cd24152">
    <property type="entry name" value="ASKHA_NBD_ROK-like"/>
    <property type="match status" value="1"/>
</dbReference>
<evidence type="ECO:0000313" key="5">
    <source>
        <dbReference type="Proteomes" id="UP000321425"/>
    </source>
</evidence>
<dbReference type="PANTHER" id="PTHR18964">
    <property type="entry name" value="ROK (REPRESSOR, ORF, KINASE) FAMILY"/>
    <property type="match status" value="1"/>
</dbReference>
<dbReference type="SUPFAM" id="SSF53067">
    <property type="entry name" value="Actin-like ATPase domain"/>
    <property type="match status" value="1"/>
</dbReference>
<dbReference type="Proteomes" id="UP000198548">
    <property type="component" value="Unassembled WGS sequence"/>
</dbReference>